<dbReference type="EMBL" id="MCFL01000034">
    <property type="protein sequence ID" value="ORZ33607.1"/>
    <property type="molecule type" value="Genomic_DNA"/>
</dbReference>
<reference evidence="1 2" key="1">
    <citation type="submission" date="2016-07" db="EMBL/GenBank/DDBJ databases">
        <title>Pervasive Adenine N6-methylation of Active Genes in Fungi.</title>
        <authorList>
            <consortium name="DOE Joint Genome Institute"/>
            <person name="Mondo S.J."/>
            <person name="Dannebaum R.O."/>
            <person name="Kuo R.C."/>
            <person name="Labutti K."/>
            <person name="Haridas S."/>
            <person name="Kuo A."/>
            <person name="Salamov A."/>
            <person name="Ahrendt S.R."/>
            <person name="Lipzen A."/>
            <person name="Sullivan W."/>
            <person name="Andreopoulos W.B."/>
            <person name="Clum A."/>
            <person name="Lindquist E."/>
            <person name="Daum C."/>
            <person name="Ramamoorthy G.K."/>
            <person name="Gryganskyi A."/>
            <person name="Culley D."/>
            <person name="Magnuson J.K."/>
            <person name="James T.Y."/>
            <person name="O'Malley M.A."/>
            <person name="Stajich J.E."/>
            <person name="Spatafora J.W."/>
            <person name="Visel A."/>
            <person name="Grigoriev I.V."/>
        </authorList>
    </citation>
    <scope>NUCLEOTIDE SEQUENCE [LARGE SCALE GENOMIC DNA]</scope>
    <source>
        <strain evidence="1 2">PL171</strain>
    </source>
</reference>
<dbReference type="AlphaFoldDB" id="A0A1Y2HG94"/>
<protein>
    <submittedName>
        <fullName evidence="1">Uncharacterized protein</fullName>
    </submittedName>
</protein>
<dbReference type="Proteomes" id="UP000193411">
    <property type="component" value="Unassembled WGS sequence"/>
</dbReference>
<keyword evidence="2" id="KW-1185">Reference proteome</keyword>
<accession>A0A1Y2HG94</accession>
<evidence type="ECO:0000313" key="2">
    <source>
        <dbReference type="Proteomes" id="UP000193411"/>
    </source>
</evidence>
<evidence type="ECO:0000313" key="1">
    <source>
        <dbReference type="EMBL" id="ORZ33607.1"/>
    </source>
</evidence>
<proteinExistence type="predicted"/>
<organism evidence="1 2">
    <name type="scientific">Catenaria anguillulae PL171</name>
    <dbReference type="NCBI Taxonomy" id="765915"/>
    <lineage>
        <taxon>Eukaryota</taxon>
        <taxon>Fungi</taxon>
        <taxon>Fungi incertae sedis</taxon>
        <taxon>Blastocladiomycota</taxon>
        <taxon>Blastocladiomycetes</taxon>
        <taxon>Blastocladiales</taxon>
        <taxon>Catenariaceae</taxon>
        <taxon>Catenaria</taxon>
    </lineage>
</organism>
<name>A0A1Y2HG94_9FUNG</name>
<comment type="caution">
    <text evidence="1">The sequence shown here is derived from an EMBL/GenBank/DDBJ whole genome shotgun (WGS) entry which is preliminary data.</text>
</comment>
<gene>
    <name evidence="1" type="ORF">BCR44DRAFT_1534321</name>
</gene>
<sequence length="150" mass="16340">MVRKRLRGVIHNQCAPQVPAEHRQVLEIIAQMGTQWSRCNTCEMYSPRGSSTCSTRSAYTCCDAVKMTTSNTWPPCARTGAHPDAIAVNVKADAVKVDGKRKPQSAMGTVVQCNKVSSRSKTSVCVFPWEMGGSSGARRWYMGTAAARTP</sequence>